<evidence type="ECO:0000313" key="2">
    <source>
        <dbReference type="Proteomes" id="UP001054945"/>
    </source>
</evidence>
<dbReference type="AlphaFoldDB" id="A0AAV4T5X5"/>
<keyword evidence="2" id="KW-1185">Reference proteome</keyword>
<dbReference type="Proteomes" id="UP001054945">
    <property type="component" value="Unassembled WGS sequence"/>
</dbReference>
<evidence type="ECO:0000313" key="1">
    <source>
        <dbReference type="EMBL" id="GIY40062.1"/>
    </source>
</evidence>
<protein>
    <submittedName>
        <fullName evidence="1">Uncharacterized protein</fullName>
    </submittedName>
</protein>
<name>A0AAV4T5X5_CAEEX</name>
<reference evidence="1 2" key="1">
    <citation type="submission" date="2021-06" db="EMBL/GenBank/DDBJ databases">
        <title>Caerostris extrusa draft genome.</title>
        <authorList>
            <person name="Kono N."/>
            <person name="Arakawa K."/>
        </authorList>
    </citation>
    <scope>NUCLEOTIDE SEQUENCE [LARGE SCALE GENOMIC DNA]</scope>
</reference>
<accession>A0AAV4T5X5</accession>
<gene>
    <name evidence="1" type="ORF">CEXT_30281</name>
</gene>
<dbReference type="EMBL" id="BPLR01010552">
    <property type="protein sequence ID" value="GIY40062.1"/>
    <property type="molecule type" value="Genomic_DNA"/>
</dbReference>
<sequence>MSAKSATLLQNSFAIHDKKKKLAVLIHIQQSSDSNTKGELTLTKLSPSKPHSPHPKAPSTIIQLWNEACQLE</sequence>
<organism evidence="1 2">
    <name type="scientific">Caerostris extrusa</name>
    <name type="common">Bark spider</name>
    <name type="synonym">Caerostris bankana</name>
    <dbReference type="NCBI Taxonomy" id="172846"/>
    <lineage>
        <taxon>Eukaryota</taxon>
        <taxon>Metazoa</taxon>
        <taxon>Ecdysozoa</taxon>
        <taxon>Arthropoda</taxon>
        <taxon>Chelicerata</taxon>
        <taxon>Arachnida</taxon>
        <taxon>Araneae</taxon>
        <taxon>Araneomorphae</taxon>
        <taxon>Entelegynae</taxon>
        <taxon>Araneoidea</taxon>
        <taxon>Araneidae</taxon>
        <taxon>Caerostris</taxon>
    </lineage>
</organism>
<proteinExistence type="predicted"/>
<comment type="caution">
    <text evidence="1">The sequence shown here is derived from an EMBL/GenBank/DDBJ whole genome shotgun (WGS) entry which is preliminary data.</text>
</comment>